<feature type="compositionally biased region" description="Polar residues" evidence="5">
    <location>
        <begin position="103"/>
        <end position="118"/>
    </location>
</feature>
<dbReference type="SMART" id="SM00356">
    <property type="entry name" value="ZnF_C3H1"/>
    <property type="match status" value="1"/>
</dbReference>
<feature type="compositionally biased region" description="Acidic residues" evidence="5">
    <location>
        <begin position="251"/>
        <end position="272"/>
    </location>
</feature>
<dbReference type="SUPFAM" id="SSF90229">
    <property type="entry name" value="CCCH zinc finger"/>
    <property type="match status" value="1"/>
</dbReference>
<keyword evidence="1 4" id="KW-0479">Metal-binding</keyword>
<gene>
    <name evidence="7" type="ORF">EGYM00163_LOCUS51307</name>
</gene>
<feature type="region of interest" description="Disordered" evidence="5">
    <location>
        <begin position="103"/>
        <end position="140"/>
    </location>
</feature>
<dbReference type="GO" id="GO:0010468">
    <property type="term" value="P:regulation of gene expression"/>
    <property type="evidence" value="ECO:0007669"/>
    <property type="project" value="UniProtKB-ARBA"/>
</dbReference>
<evidence type="ECO:0000256" key="1">
    <source>
        <dbReference type="ARBA" id="ARBA00022723"/>
    </source>
</evidence>
<dbReference type="GO" id="GO:0051252">
    <property type="term" value="P:regulation of RNA metabolic process"/>
    <property type="evidence" value="ECO:0007669"/>
    <property type="project" value="UniProtKB-ARBA"/>
</dbReference>
<evidence type="ECO:0000256" key="3">
    <source>
        <dbReference type="ARBA" id="ARBA00022833"/>
    </source>
</evidence>
<dbReference type="FunFam" id="4.10.1000.10:FF:000003">
    <property type="entry name" value="Zinc finger CCCH domain-containing protein"/>
    <property type="match status" value="1"/>
</dbReference>
<feature type="compositionally biased region" description="Polar residues" evidence="5">
    <location>
        <begin position="277"/>
        <end position="286"/>
    </location>
</feature>
<evidence type="ECO:0000259" key="6">
    <source>
        <dbReference type="PROSITE" id="PS50103"/>
    </source>
</evidence>
<feature type="zinc finger region" description="C3H1-type" evidence="4">
    <location>
        <begin position="146"/>
        <end position="174"/>
    </location>
</feature>
<feature type="domain" description="C3H1-type" evidence="6">
    <location>
        <begin position="146"/>
        <end position="174"/>
    </location>
</feature>
<feature type="compositionally biased region" description="Basic residues" evidence="5">
    <location>
        <begin position="124"/>
        <end position="134"/>
    </location>
</feature>
<accession>A0A7S4GLD1</accession>
<feature type="compositionally biased region" description="Basic and acidic residues" evidence="5">
    <location>
        <begin position="238"/>
        <end position="250"/>
    </location>
</feature>
<dbReference type="PROSITE" id="PS50103">
    <property type="entry name" value="ZF_C3H1"/>
    <property type="match status" value="1"/>
</dbReference>
<feature type="region of interest" description="Disordered" evidence="5">
    <location>
        <begin position="226"/>
        <end position="286"/>
    </location>
</feature>
<dbReference type="GO" id="GO:0008270">
    <property type="term" value="F:zinc ion binding"/>
    <property type="evidence" value="ECO:0007669"/>
    <property type="project" value="UniProtKB-KW"/>
</dbReference>
<proteinExistence type="predicted"/>
<sequence>MDNRGAVTQFEFGRCANKSAQIQAKEVQGPTASPCPVIQIEDKSDDTSALPGVYVRHKGRKENRTPPSEEEVFLSDEEKGCRVRFNSNGSECGMTMSDSEVAASSTEDLDATQRTESCTEAGKLKRSKRNKKSKEKMGNAALDPVRYKTKICKNWQQSEKCPYGPRCLFAHGARDMRTYTTNNNAIHSAAITEAPERAFYTLGHFPPFMPVPFASESDTVCVKVPQRTETPSPLGQPHETEATVHPHQQHEEEEENDHLEDEEEQKEEEEVAEAAASKSSTAQYTHSPYTAITAPAVRLMTQPGQAPWEHDPEEFEQQAILGVHDPFVHLNYPPEMTLFPSSFYIPQGYPMYPMNPVMPQAPHFGMVPDQFGMLPDPFFAGPEVYPMECYQPVQ</sequence>
<dbReference type="EMBL" id="HBJA01149275">
    <property type="protein sequence ID" value="CAE0840368.1"/>
    <property type="molecule type" value="Transcribed_RNA"/>
</dbReference>
<dbReference type="Gene3D" id="4.10.1000.10">
    <property type="entry name" value="Zinc finger, CCCH-type"/>
    <property type="match status" value="1"/>
</dbReference>
<keyword evidence="2 4" id="KW-0863">Zinc-finger</keyword>
<evidence type="ECO:0000313" key="7">
    <source>
        <dbReference type="EMBL" id="CAE0840368.1"/>
    </source>
</evidence>
<evidence type="ECO:0000256" key="5">
    <source>
        <dbReference type="SAM" id="MobiDB-lite"/>
    </source>
</evidence>
<keyword evidence="3 4" id="KW-0862">Zinc</keyword>
<organism evidence="7">
    <name type="scientific">Eutreptiella gymnastica</name>
    <dbReference type="NCBI Taxonomy" id="73025"/>
    <lineage>
        <taxon>Eukaryota</taxon>
        <taxon>Discoba</taxon>
        <taxon>Euglenozoa</taxon>
        <taxon>Euglenida</taxon>
        <taxon>Spirocuta</taxon>
        <taxon>Euglenophyceae</taxon>
        <taxon>Eutreptiales</taxon>
        <taxon>Eutreptiaceae</taxon>
        <taxon>Eutreptiella</taxon>
    </lineage>
</organism>
<evidence type="ECO:0000256" key="2">
    <source>
        <dbReference type="ARBA" id="ARBA00022771"/>
    </source>
</evidence>
<dbReference type="InterPro" id="IPR000571">
    <property type="entry name" value="Znf_CCCH"/>
</dbReference>
<name>A0A7S4GLD1_9EUGL</name>
<protein>
    <recommendedName>
        <fullName evidence="6">C3H1-type domain-containing protein</fullName>
    </recommendedName>
</protein>
<dbReference type="AlphaFoldDB" id="A0A7S4GLD1"/>
<dbReference type="InterPro" id="IPR036855">
    <property type="entry name" value="Znf_CCCH_sf"/>
</dbReference>
<dbReference type="Pfam" id="PF00642">
    <property type="entry name" value="zf-CCCH"/>
    <property type="match status" value="1"/>
</dbReference>
<evidence type="ECO:0000256" key="4">
    <source>
        <dbReference type="PROSITE-ProRule" id="PRU00723"/>
    </source>
</evidence>
<reference evidence="7" key="1">
    <citation type="submission" date="2021-01" db="EMBL/GenBank/DDBJ databases">
        <authorList>
            <person name="Corre E."/>
            <person name="Pelletier E."/>
            <person name="Niang G."/>
            <person name="Scheremetjew M."/>
            <person name="Finn R."/>
            <person name="Kale V."/>
            <person name="Holt S."/>
            <person name="Cochrane G."/>
            <person name="Meng A."/>
            <person name="Brown T."/>
            <person name="Cohen L."/>
        </authorList>
    </citation>
    <scope>NUCLEOTIDE SEQUENCE</scope>
    <source>
        <strain evidence="7">CCMP1594</strain>
    </source>
</reference>